<feature type="active site" evidence="5">
    <location>
        <position position="318"/>
    </location>
</feature>
<dbReference type="InterPro" id="IPR011856">
    <property type="entry name" value="tRNA_endonuc-like_dom_sf"/>
</dbReference>
<keyword evidence="2 4" id="KW-0819">tRNA processing</keyword>
<evidence type="ECO:0000313" key="9">
    <source>
        <dbReference type="Proteomes" id="UP000092321"/>
    </source>
</evidence>
<organism evidence="8 9">
    <name type="scientific">Hanseniaspora valbyensis NRRL Y-1626</name>
    <dbReference type="NCBI Taxonomy" id="766949"/>
    <lineage>
        <taxon>Eukaryota</taxon>
        <taxon>Fungi</taxon>
        <taxon>Dikarya</taxon>
        <taxon>Ascomycota</taxon>
        <taxon>Saccharomycotina</taxon>
        <taxon>Saccharomycetes</taxon>
        <taxon>Saccharomycodales</taxon>
        <taxon>Saccharomycodaceae</taxon>
        <taxon>Hanseniaspora</taxon>
    </lineage>
</organism>
<evidence type="ECO:0000256" key="6">
    <source>
        <dbReference type="SAM" id="Coils"/>
    </source>
</evidence>
<dbReference type="InterPro" id="IPR006677">
    <property type="entry name" value="tRNA_intron_Endonuc_cat-like"/>
</dbReference>
<name>A0A1B7TI95_9ASCO</name>
<feature type="active site" evidence="5">
    <location>
        <position position="327"/>
    </location>
</feature>
<dbReference type="PANTHER" id="PTHR21227">
    <property type="entry name" value="TRNA-SPLICING ENDONUCLEASE SUBUNIT SEN2"/>
    <property type="match status" value="1"/>
</dbReference>
<keyword evidence="9" id="KW-1185">Reference proteome</keyword>
<feature type="domain" description="tRNA intron endonuclease catalytic" evidence="7">
    <location>
        <begin position="291"/>
        <end position="367"/>
    </location>
</feature>
<accession>A0A1B7TI95</accession>
<comment type="caution">
    <text evidence="8">The sequence shown here is derived from an EMBL/GenBank/DDBJ whole genome shotgun (WGS) entry which is preliminary data.</text>
</comment>
<evidence type="ECO:0000256" key="3">
    <source>
        <dbReference type="ARBA" id="ARBA00023239"/>
    </source>
</evidence>
<sequence length="420" mass="50373">MSGKKRKNNKLKELYKNPLPIEFIDEKRGNNFELVKSVNDVTNVSLFNFLNIFIKSIKQMISYKLRNLFNKNLNKKDKIINLHFENVIDNEYLISVIGEDSSQRDYLWFNGFFGKGTLSRSQPTWYQRQLAKSDTKTKGNNVALEDMTRIRRQQRMIFKEKREIYEKKVEEMKQNNILNPYEKLINEYLELRNLKEQIAKQKGIAIHKKKPIPKIELNKEEFSDDDIDEEYEILTDQEDFILTIEEYLYLKLNVSKATQSLWNSKYNLILQPEIKMNKLIHIAQLRETIYQYAIYSFLRNKKYIVKDGLKFGVDFIVYDKKGPVFQHAEYGVLIRKIDMNQEMKTEDILSRLRVLNTSMKKMILVDIESTMKDEEWIIVKKEWSLLETNKECEKMFMNLVEKCKIEQVLLKRWSTDRNRE</sequence>
<dbReference type="Pfam" id="PF01974">
    <property type="entry name" value="tRNA_int_endo"/>
    <property type="match status" value="1"/>
</dbReference>
<dbReference type="GO" id="GO:0000214">
    <property type="term" value="C:tRNA-intron endonuclease complex"/>
    <property type="evidence" value="ECO:0007669"/>
    <property type="project" value="UniProtKB-UniRule"/>
</dbReference>
<evidence type="ECO:0000313" key="8">
    <source>
        <dbReference type="EMBL" id="OBA28443.1"/>
    </source>
</evidence>
<dbReference type="GO" id="GO:0000213">
    <property type="term" value="F:tRNA-intron lyase activity"/>
    <property type="evidence" value="ECO:0007669"/>
    <property type="project" value="UniProtKB-UniRule"/>
</dbReference>
<proteinExistence type="inferred from homology"/>
<dbReference type="GO" id="GO:0003676">
    <property type="term" value="F:nucleic acid binding"/>
    <property type="evidence" value="ECO:0007669"/>
    <property type="project" value="InterPro"/>
</dbReference>
<dbReference type="PIRSF" id="PIRSF011789">
    <property type="entry name" value="tRNA_splic_SEN2"/>
    <property type="match status" value="1"/>
</dbReference>
<keyword evidence="6" id="KW-0175">Coiled coil</keyword>
<dbReference type="PANTHER" id="PTHR21227:SF0">
    <property type="entry name" value="TRNA-SPLICING ENDONUCLEASE SUBUNIT SEN2"/>
    <property type="match status" value="1"/>
</dbReference>
<dbReference type="InterPro" id="IPR006676">
    <property type="entry name" value="tRNA_splic"/>
</dbReference>
<dbReference type="InterPro" id="IPR036167">
    <property type="entry name" value="tRNA_intron_Endo_cat-like_sf"/>
</dbReference>
<protein>
    <recommendedName>
        <fullName evidence="4">tRNA-splicing endonuclease subunit Sen2</fullName>
        <ecNumber evidence="4">4.6.1.16</ecNumber>
    </recommendedName>
</protein>
<dbReference type="OrthoDB" id="10249562at2759"/>
<keyword evidence="3 4" id="KW-0456">Lyase</keyword>
<reference evidence="9" key="1">
    <citation type="journal article" date="2016" name="Proc. Natl. Acad. Sci. U.S.A.">
        <title>Comparative genomics of biotechnologically important yeasts.</title>
        <authorList>
            <person name="Riley R."/>
            <person name="Haridas S."/>
            <person name="Wolfe K.H."/>
            <person name="Lopes M.R."/>
            <person name="Hittinger C.T."/>
            <person name="Goeker M."/>
            <person name="Salamov A.A."/>
            <person name="Wisecaver J.H."/>
            <person name="Long T.M."/>
            <person name="Calvey C.H."/>
            <person name="Aerts A.L."/>
            <person name="Barry K.W."/>
            <person name="Choi C."/>
            <person name="Clum A."/>
            <person name="Coughlan A.Y."/>
            <person name="Deshpande S."/>
            <person name="Douglass A.P."/>
            <person name="Hanson S.J."/>
            <person name="Klenk H.-P."/>
            <person name="LaButti K.M."/>
            <person name="Lapidus A."/>
            <person name="Lindquist E.A."/>
            <person name="Lipzen A.M."/>
            <person name="Meier-Kolthoff J.P."/>
            <person name="Ohm R.A."/>
            <person name="Otillar R.P."/>
            <person name="Pangilinan J.L."/>
            <person name="Peng Y."/>
            <person name="Rokas A."/>
            <person name="Rosa C.A."/>
            <person name="Scheuner C."/>
            <person name="Sibirny A.A."/>
            <person name="Slot J.C."/>
            <person name="Stielow J.B."/>
            <person name="Sun H."/>
            <person name="Kurtzman C.P."/>
            <person name="Blackwell M."/>
            <person name="Grigoriev I.V."/>
            <person name="Jeffries T.W."/>
        </authorList>
    </citation>
    <scope>NUCLEOTIDE SEQUENCE [LARGE SCALE GENOMIC DNA]</scope>
    <source>
        <strain evidence="9">NRRL Y-1626</strain>
    </source>
</reference>
<dbReference type="EC" id="4.6.1.16" evidence="4"/>
<dbReference type="CDD" id="cd22363">
    <property type="entry name" value="tRNA-intron_lyase_C"/>
    <property type="match status" value="1"/>
</dbReference>
<evidence type="ECO:0000256" key="5">
    <source>
        <dbReference type="PIRSR" id="PIRSR011789-1"/>
    </source>
</evidence>
<evidence type="ECO:0000256" key="4">
    <source>
        <dbReference type="PIRNR" id="PIRNR011789"/>
    </source>
</evidence>
<dbReference type="InterPro" id="IPR016589">
    <property type="entry name" value="tRNA_splic_SEN2"/>
</dbReference>
<evidence type="ECO:0000259" key="7">
    <source>
        <dbReference type="Pfam" id="PF01974"/>
    </source>
</evidence>
<comment type="similarity">
    <text evidence="1 4">Belongs to the tRNA-intron endonuclease family.</text>
</comment>
<dbReference type="GO" id="GO:0000379">
    <property type="term" value="P:tRNA-type intron splice site recognition and cleavage"/>
    <property type="evidence" value="ECO:0007669"/>
    <property type="project" value="TreeGrafter"/>
</dbReference>
<feature type="active site" evidence="5">
    <location>
        <position position="360"/>
    </location>
</feature>
<dbReference type="AlphaFoldDB" id="A0A1B7TI95"/>
<comment type="function">
    <text evidence="4">Constitutes one of the two catalytic subunit of the tRNA-splicing endonuclease complex, a complex responsible for identification and cleavage of the splice sites in pre-tRNA. It cleaves pre-tRNA at the 5'- and 3'-splice sites to release the intron. The products are an intron and two tRNA half-molecules bearing 2',3'-cyclic phosphate and 5'-OH termini. There are no conserved sequences at the splice sites, but the intron is invariably located at the same site in the gene, placing the splice sites an invariant distance from the constant structural features of the tRNA body.</text>
</comment>
<feature type="coiled-coil region" evidence="6">
    <location>
        <begin position="155"/>
        <end position="201"/>
    </location>
</feature>
<gene>
    <name evidence="8" type="ORF">HANVADRAFT_586</name>
</gene>
<evidence type="ECO:0000256" key="2">
    <source>
        <dbReference type="ARBA" id="ARBA00022694"/>
    </source>
</evidence>
<dbReference type="Gene3D" id="3.40.1350.10">
    <property type="match status" value="1"/>
</dbReference>
<evidence type="ECO:0000256" key="1">
    <source>
        <dbReference type="ARBA" id="ARBA00008078"/>
    </source>
</evidence>
<dbReference type="SUPFAM" id="SSF53032">
    <property type="entry name" value="tRNA-intron endonuclease catalytic domain-like"/>
    <property type="match status" value="1"/>
</dbReference>
<dbReference type="GO" id="GO:0005737">
    <property type="term" value="C:cytoplasm"/>
    <property type="evidence" value="ECO:0007669"/>
    <property type="project" value="TreeGrafter"/>
</dbReference>
<dbReference type="Proteomes" id="UP000092321">
    <property type="component" value="Unassembled WGS sequence"/>
</dbReference>
<dbReference type="EMBL" id="LXPE01000003">
    <property type="protein sequence ID" value="OBA28443.1"/>
    <property type="molecule type" value="Genomic_DNA"/>
</dbReference>